<sequence>MSGRKNSTDEGSRCIDIDDEERLRLEKDIEILQKRICEFEVYLMQMDAAVGGLQKERDKIDQENIELQKENERFHQEIKFEKIHNADLKNELKKARRNRVPAKETDKEISDSSIFGSAHPVSIIKSVIQRMLLFTWWSGFWFYEGLSIFGWENKWEKMERKKKRLEEENKEIESEVARLKKYIAEQQKDLISQKHTNFELLNQLTECVDVNNRKIMVLEEIWKKVEGYTNILEDHFVELKNQDWPARVSRGSVSHDGNSQEDIPREILEG</sequence>
<dbReference type="EMBL" id="CACRXK020007357">
    <property type="protein sequence ID" value="CAB4012046.1"/>
    <property type="molecule type" value="Genomic_DNA"/>
</dbReference>
<feature type="coiled-coil region" evidence="1">
    <location>
        <begin position="15"/>
        <end position="105"/>
    </location>
</feature>
<dbReference type="AlphaFoldDB" id="A0A7D9IM91"/>
<evidence type="ECO:0000256" key="2">
    <source>
        <dbReference type="SAM" id="MobiDB-lite"/>
    </source>
</evidence>
<dbReference type="OrthoDB" id="10385885at2759"/>
<organism evidence="3 4">
    <name type="scientific">Paramuricea clavata</name>
    <name type="common">Red gorgonian</name>
    <name type="synonym">Violescent sea-whip</name>
    <dbReference type="NCBI Taxonomy" id="317549"/>
    <lineage>
        <taxon>Eukaryota</taxon>
        <taxon>Metazoa</taxon>
        <taxon>Cnidaria</taxon>
        <taxon>Anthozoa</taxon>
        <taxon>Octocorallia</taxon>
        <taxon>Malacalcyonacea</taxon>
        <taxon>Plexauridae</taxon>
        <taxon>Paramuricea</taxon>
    </lineage>
</organism>
<gene>
    <name evidence="3" type="ORF">PACLA_8A019078</name>
</gene>
<accession>A0A7D9IM91</accession>
<proteinExistence type="predicted"/>
<feature type="coiled-coil region" evidence="1">
    <location>
        <begin position="148"/>
        <end position="189"/>
    </location>
</feature>
<evidence type="ECO:0000313" key="4">
    <source>
        <dbReference type="Proteomes" id="UP001152795"/>
    </source>
</evidence>
<keyword evidence="4" id="KW-1185">Reference proteome</keyword>
<dbReference type="Proteomes" id="UP001152795">
    <property type="component" value="Unassembled WGS sequence"/>
</dbReference>
<protein>
    <submittedName>
        <fullName evidence="3">Uncharacterized protein</fullName>
    </submittedName>
</protein>
<evidence type="ECO:0000256" key="1">
    <source>
        <dbReference type="SAM" id="Coils"/>
    </source>
</evidence>
<comment type="caution">
    <text evidence="3">The sequence shown here is derived from an EMBL/GenBank/DDBJ whole genome shotgun (WGS) entry which is preliminary data.</text>
</comment>
<name>A0A7D9IM91_PARCT</name>
<keyword evidence="1" id="KW-0175">Coiled coil</keyword>
<reference evidence="3" key="1">
    <citation type="submission" date="2020-04" db="EMBL/GenBank/DDBJ databases">
        <authorList>
            <person name="Alioto T."/>
            <person name="Alioto T."/>
            <person name="Gomez Garrido J."/>
        </authorList>
    </citation>
    <scope>NUCLEOTIDE SEQUENCE</scope>
    <source>
        <strain evidence="3">A484AB</strain>
    </source>
</reference>
<feature type="region of interest" description="Disordered" evidence="2">
    <location>
        <begin position="248"/>
        <end position="270"/>
    </location>
</feature>
<feature type="compositionally biased region" description="Polar residues" evidence="2">
    <location>
        <begin position="251"/>
        <end position="261"/>
    </location>
</feature>
<evidence type="ECO:0000313" key="3">
    <source>
        <dbReference type="EMBL" id="CAB4012046.1"/>
    </source>
</evidence>